<feature type="transmembrane region" description="Helical" evidence="6">
    <location>
        <begin position="127"/>
        <end position="149"/>
    </location>
</feature>
<protein>
    <submittedName>
        <fullName evidence="8">Clc-like protein</fullName>
    </submittedName>
</protein>
<evidence type="ECO:0000256" key="3">
    <source>
        <dbReference type="ARBA" id="ARBA00022989"/>
    </source>
</evidence>
<dbReference type="Pfam" id="PF07062">
    <property type="entry name" value="Clc-like"/>
    <property type="match status" value="1"/>
</dbReference>
<organism evidence="7 8">
    <name type="scientific">Meloidogyne floridensis</name>
    <dbReference type="NCBI Taxonomy" id="298350"/>
    <lineage>
        <taxon>Eukaryota</taxon>
        <taxon>Metazoa</taxon>
        <taxon>Ecdysozoa</taxon>
        <taxon>Nematoda</taxon>
        <taxon>Chromadorea</taxon>
        <taxon>Rhabditida</taxon>
        <taxon>Tylenchina</taxon>
        <taxon>Tylenchomorpha</taxon>
        <taxon>Tylenchoidea</taxon>
        <taxon>Meloidogynidae</taxon>
        <taxon>Meloidogyninae</taxon>
        <taxon>Meloidogyne</taxon>
    </lineage>
</organism>
<dbReference type="PANTHER" id="PTHR10671:SF51">
    <property type="entry name" value="CLC-LIKE PROTEIN"/>
    <property type="match status" value="1"/>
</dbReference>
<dbReference type="AlphaFoldDB" id="A0A915PEB5"/>
<keyword evidence="2 6" id="KW-0812">Transmembrane</keyword>
<dbReference type="PANTHER" id="PTHR10671">
    <property type="entry name" value="EPITHELIAL MEMBRANE PROTEIN-RELATED"/>
    <property type="match status" value="1"/>
</dbReference>
<dbReference type="WBParaSite" id="scf7180000424493.g13292">
    <property type="protein sequence ID" value="scf7180000424493.g13292"/>
    <property type="gene ID" value="scf7180000424493.g13292"/>
</dbReference>
<dbReference type="InterPro" id="IPR010761">
    <property type="entry name" value="Clc_prot-like"/>
</dbReference>
<comment type="subcellular location">
    <subcellularLocation>
        <location evidence="1">Membrane</location>
        <topology evidence="1">Multi-pass membrane protein</topology>
    </subcellularLocation>
</comment>
<feature type="transmembrane region" description="Helical" evidence="6">
    <location>
        <begin position="6"/>
        <end position="30"/>
    </location>
</feature>
<accession>A0A915PEB5</accession>
<feature type="compositionally biased region" description="Polar residues" evidence="5">
    <location>
        <begin position="329"/>
        <end position="338"/>
    </location>
</feature>
<name>A0A915PEB5_9BILA</name>
<dbReference type="Proteomes" id="UP000887560">
    <property type="component" value="Unplaced"/>
</dbReference>
<dbReference type="GO" id="GO:0005886">
    <property type="term" value="C:plasma membrane"/>
    <property type="evidence" value="ECO:0007669"/>
    <property type="project" value="TreeGrafter"/>
</dbReference>
<dbReference type="InterPro" id="IPR050579">
    <property type="entry name" value="PMP-22/EMP/MP20-like"/>
</dbReference>
<feature type="compositionally biased region" description="Basic and acidic residues" evidence="5">
    <location>
        <begin position="305"/>
        <end position="318"/>
    </location>
</feature>
<keyword evidence="4 6" id="KW-0472">Membrane</keyword>
<reference evidence="8" key="1">
    <citation type="submission" date="2022-11" db="UniProtKB">
        <authorList>
            <consortium name="WormBaseParasite"/>
        </authorList>
    </citation>
    <scope>IDENTIFICATION</scope>
</reference>
<proteinExistence type="predicted"/>
<evidence type="ECO:0000256" key="2">
    <source>
        <dbReference type="ARBA" id="ARBA00022692"/>
    </source>
</evidence>
<dbReference type="Gene3D" id="1.20.140.150">
    <property type="match status" value="1"/>
</dbReference>
<evidence type="ECO:0000256" key="4">
    <source>
        <dbReference type="ARBA" id="ARBA00023136"/>
    </source>
</evidence>
<evidence type="ECO:0000256" key="1">
    <source>
        <dbReference type="ARBA" id="ARBA00004141"/>
    </source>
</evidence>
<evidence type="ECO:0000256" key="5">
    <source>
        <dbReference type="SAM" id="MobiDB-lite"/>
    </source>
</evidence>
<evidence type="ECO:0000313" key="8">
    <source>
        <dbReference type="WBParaSite" id="scf7180000424493.g13292"/>
    </source>
</evidence>
<keyword evidence="3 6" id="KW-1133">Transmembrane helix</keyword>
<feature type="transmembrane region" description="Helical" evidence="6">
    <location>
        <begin position="170"/>
        <end position="198"/>
    </location>
</feature>
<feature type="transmembrane region" description="Helical" evidence="6">
    <location>
        <begin position="96"/>
        <end position="121"/>
    </location>
</feature>
<evidence type="ECO:0000313" key="7">
    <source>
        <dbReference type="Proteomes" id="UP000887560"/>
    </source>
</evidence>
<keyword evidence="7" id="KW-1185">Reference proteome</keyword>
<evidence type="ECO:0000256" key="6">
    <source>
        <dbReference type="SAM" id="Phobius"/>
    </source>
</evidence>
<feature type="region of interest" description="Disordered" evidence="5">
    <location>
        <begin position="222"/>
        <end position="288"/>
    </location>
</feature>
<feature type="region of interest" description="Disordered" evidence="5">
    <location>
        <begin position="300"/>
        <end position="338"/>
    </location>
</feature>
<sequence>MSSSPLRASIIVSAIVFTAIGMGLSIAGLLSPSWQVVNLQEYNSVHEHGLWLDCIRHIRDVTGVLLRRYSGTFDIEDDNSPVGEVNRHKFYGWHTATLIMIIIALITGFCSICIGACSCAIPSLTLIFTTTILLTTFLSSVAEGVFFFFSHRADNRFVKGIVGTYEQRVGLAFFLQMGACFFHFIAFLIAMMATFFAFSSKNSSLNHAHSLSANSLKSNITGMGRTTNLSDPTLRPLLRPAPPPPPHSQSRPGSSTALQNFDYMGHEETPQGSLSLNSGAPPLPPHNLMTTQQQYVFPSAKSTSLRHESQNERFERVQVADSMPELSGRISQKSETCV</sequence>
<feature type="compositionally biased region" description="Polar residues" evidence="5">
    <location>
        <begin position="222"/>
        <end position="231"/>
    </location>
</feature>